<evidence type="ECO:0000313" key="5">
    <source>
        <dbReference type="Proteomes" id="UP000250235"/>
    </source>
</evidence>
<dbReference type="PANTHER" id="PTHR35311">
    <property type="entry name" value="KINETOCHORE-ASSOCIATED PROTEIN KNL-2 HOMOLOG"/>
    <property type="match status" value="1"/>
</dbReference>
<dbReference type="InterPro" id="IPR015216">
    <property type="entry name" value="SANTA"/>
</dbReference>
<feature type="region of interest" description="Disordered" evidence="1">
    <location>
        <begin position="427"/>
        <end position="463"/>
    </location>
</feature>
<dbReference type="Proteomes" id="UP000250235">
    <property type="component" value="Unassembled WGS sequence"/>
</dbReference>
<reference evidence="4 5" key="1">
    <citation type="journal article" date="2015" name="Proc. Natl. Acad. Sci. U.S.A.">
        <title>The resurrection genome of Boea hygrometrica: A blueprint for survival of dehydration.</title>
        <authorList>
            <person name="Xiao L."/>
            <person name="Yang G."/>
            <person name="Zhang L."/>
            <person name="Yang X."/>
            <person name="Zhao S."/>
            <person name="Ji Z."/>
            <person name="Zhou Q."/>
            <person name="Hu M."/>
            <person name="Wang Y."/>
            <person name="Chen M."/>
            <person name="Xu Y."/>
            <person name="Jin H."/>
            <person name="Xiao X."/>
            <person name="Hu G."/>
            <person name="Bao F."/>
            <person name="Hu Y."/>
            <person name="Wan P."/>
            <person name="Li L."/>
            <person name="Deng X."/>
            <person name="Kuang T."/>
            <person name="Xiang C."/>
            <person name="Zhu J.K."/>
            <person name="Oliver M.J."/>
            <person name="He Y."/>
        </authorList>
    </citation>
    <scope>NUCLEOTIDE SEQUENCE [LARGE SCALE GENOMIC DNA]</scope>
    <source>
        <strain evidence="5">cv. XS01</strain>
    </source>
</reference>
<evidence type="ECO:0000259" key="3">
    <source>
        <dbReference type="Pfam" id="PF09133"/>
    </source>
</evidence>
<evidence type="ECO:0008006" key="6">
    <source>
        <dbReference type="Google" id="ProtNLM"/>
    </source>
</evidence>
<dbReference type="EMBL" id="KQ991570">
    <property type="protein sequence ID" value="KZV51789.1"/>
    <property type="molecule type" value="Genomic_DNA"/>
</dbReference>
<gene>
    <name evidence="4" type="ORF">F511_11477</name>
</gene>
<dbReference type="GO" id="GO:0046983">
    <property type="term" value="F:protein dimerization activity"/>
    <property type="evidence" value="ECO:0007669"/>
    <property type="project" value="InterPro"/>
</dbReference>
<feature type="region of interest" description="Disordered" evidence="1">
    <location>
        <begin position="249"/>
        <end position="285"/>
    </location>
</feature>
<dbReference type="OrthoDB" id="118550at2759"/>
<feature type="region of interest" description="Disordered" evidence="1">
    <location>
        <begin position="344"/>
        <end position="369"/>
    </location>
</feature>
<evidence type="ECO:0000313" key="4">
    <source>
        <dbReference type="EMBL" id="KZV51789.1"/>
    </source>
</evidence>
<feature type="compositionally biased region" description="Basic and acidic residues" evidence="1">
    <location>
        <begin position="427"/>
        <end position="436"/>
    </location>
</feature>
<evidence type="ECO:0000256" key="1">
    <source>
        <dbReference type="SAM" id="MobiDB-lite"/>
    </source>
</evidence>
<feature type="domain" description="SANTA" evidence="3">
    <location>
        <begin position="31"/>
        <end position="123"/>
    </location>
</feature>
<name>A0A2Z7D4S1_9LAMI</name>
<dbReference type="PANTHER" id="PTHR35311:SF9">
    <property type="entry name" value="KINETOCHORE-ASSOCIATED PROTEIN KNL-2 HOMOLOG"/>
    <property type="match status" value="1"/>
</dbReference>
<sequence length="613" mass="67977">MASTSTTDSLHISNANKSCSSIPKSRFMKTVCLSDWWLLKAENDSQGGGLSVSGFTSREGRAMRVFSSAPILKSHDIFTLETTDGIFVLIKGFINKARTLENGFPSDVFNHFVFGFPPYWKKYAEKCLGGHSYLESERGNESQHEIDAERNNCKTKSSPVILPTKCDDVIASFEDNNSVFSTAPVNFERTFSGIYANGDHMTVVKSVNCSVMKESSTSLFGGHGINSPDGGILSACHLTNENRSIKGRATPVSRSKMQRKLEKNQISNSMSGGYRTRSKSALSARENEKIESVNFETRDRNILHCGGIGFKEPMQMSQTPNEAKDLRLAETKGSMDQAIDKTMSQDWHSDADNEKEHANANEKSVSEDNTSVFPIAPVNLETADHMTADRSVSCSTKKASTASLFGEHAIISPDGGIPSSWHLTDEDTGIKGKETPESCSKLRRKHRKNRISNPTSAGYRTRSRSSLSACEKVRVESVNFEPRDRNNLHCGGIGFEAETKASMDQRIGKRTRSQDWHGAADNEKKHAVTNEISISEKDDMSKMKTKRKLAYPTVASETAFSLGKRVVDLFRSCLSPKMVEALVCAGDWLRAEDFSFCKDQQMMTLNYMKKLKK</sequence>
<dbReference type="Pfam" id="PF05699">
    <property type="entry name" value="Dimer_Tnp_hAT"/>
    <property type="match status" value="1"/>
</dbReference>
<evidence type="ECO:0000259" key="2">
    <source>
        <dbReference type="Pfam" id="PF05699"/>
    </source>
</evidence>
<feature type="compositionally biased region" description="Polar residues" evidence="1">
    <location>
        <begin position="451"/>
        <end position="463"/>
    </location>
</feature>
<organism evidence="4 5">
    <name type="scientific">Dorcoceras hygrometricum</name>
    <dbReference type="NCBI Taxonomy" id="472368"/>
    <lineage>
        <taxon>Eukaryota</taxon>
        <taxon>Viridiplantae</taxon>
        <taxon>Streptophyta</taxon>
        <taxon>Embryophyta</taxon>
        <taxon>Tracheophyta</taxon>
        <taxon>Spermatophyta</taxon>
        <taxon>Magnoliopsida</taxon>
        <taxon>eudicotyledons</taxon>
        <taxon>Gunneridae</taxon>
        <taxon>Pentapetalae</taxon>
        <taxon>asterids</taxon>
        <taxon>lamiids</taxon>
        <taxon>Lamiales</taxon>
        <taxon>Gesneriaceae</taxon>
        <taxon>Didymocarpoideae</taxon>
        <taxon>Trichosporeae</taxon>
        <taxon>Loxocarpinae</taxon>
        <taxon>Dorcoceras</taxon>
    </lineage>
</organism>
<dbReference type="InterPro" id="IPR053090">
    <property type="entry name" value="Centromere_KNL-2_homolog"/>
</dbReference>
<dbReference type="InterPro" id="IPR008906">
    <property type="entry name" value="HATC_C_dom"/>
</dbReference>
<feature type="compositionally biased region" description="Basic and acidic residues" evidence="1">
    <location>
        <begin position="347"/>
        <end position="366"/>
    </location>
</feature>
<dbReference type="AlphaFoldDB" id="A0A2Z7D4S1"/>
<proteinExistence type="predicted"/>
<protein>
    <recommendedName>
        <fullName evidence="6">SANTA domain-containing protein</fullName>
    </recommendedName>
</protein>
<feature type="compositionally biased region" description="Basic residues" evidence="1">
    <location>
        <begin position="441"/>
        <end position="450"/>
    </location>
</feature>
<feature type="domain" description="HAT C-terminal dimerisation" evidence="2">
    <location>
        <begin position="553"/>
        <end position="589"/>
    </location>
</feature>
<keyword evidence="5" id="KW-1185">Reference proteome</keyword>
<accession>A0A2Z7D4S1</accession>
<dbReference type="Pfam" id="PF09133">
    <property type="entry name" value="SANTA"/>
    <property type="match status" value="1"/>
</dbReference>